<evidence type="ECO:0000313" key="3">
    <source>
        <dbReference type="Proteomes" id="UP000095228"/>
    </source>
</evidence>
<feature type="chain" id="PRO_5009105117" description="Lipoprotein" evidence="1">
    <location>
        <begin position="30"/>
        <end position="179"/>
    </location>
</feature>
<dbReference type="KEGG" id="obg:Verru16b_01161"/>
<dbReference type="STRING" id="1838286.Verru16b_01161"/>
<evidence type="ECO:0000313" key="2">
    <source>
        <dbReference type="EMBL" id="AOS44100.1"/>
    </source>
</evidence>
<gene>
    <name evidence="2" type="ORF">Verru16b_01161</name>
</gene>
<feature type="signal peptide" evidence="1">
    <location>
        <begin position="1"/>
        <end position="29"/>
    </location>
</feature>
<dbReference type="Proteomes" id="UP000095228">
    <property type="component" value="Chromosome"/>
</dbReference>
<dbReference type="RefSeq" id="WP_069961391.1">
    <property type="nucleotide sequence ID" value="NZ_CP016094.1"/>
</dbReference>
<dbReference type="AlphaFoldDB" id="A0A1D8ATB1"/>
<proteinExistence type="predicted"/>
<keyword evidence="1" id="KW-0732">Signal</keyword>
<protein>
    <recommendedName>
        <fullName evidence="4">Lipoprotein</fullName>
    </recommendedName>
</protein>
<reference evidence="2 3" key="1">
    <citation type="submission" date="2016-06" db="EMBL/GenBank/DDBJ databases">
        <title>Three novel species with peptidoglycan cell walls form the new genus Lacunisphaera gen. nov. in the family Opitutaceae of the verrucomicrobial subdivision 4.</title>
        <authorList>
            <person name="Rast P."/>
            <person name="Gloeckner I."/>
            <person name="Jogler M."/>
            <person name="Boedeker C."/>
            <person name="Jeske O."/>
            <person name="Wiegand S."/>
            <person name="Reinhardt R."/>
            <person name="Schumann P."/>
            <person name="Rohde M."/>
            <person name="Spring S."/>
            <person name="Gloeckner F.O."/>
            <person name="Jogler C."/>
        </authorList>
    </citation>
    <scope>NUCLEOTIDE SEQUENCE [LARGE SCALE GENOMIC DNA]</scope>
    <source>
        <strain evidence="2 3">IG16b</strain>
    </source>
</reference>
<evidence type="ECO:0000256" key="1">
    <source>
        <dbReference type="SAM" id="SignalP"/>
    </source>
</evidence>
<sequence>MHPPRSPIVLLAGWLFLLAACSSPTSPNAIMDRVDANRDVYESWSIETKDAVLSGIVQKGMTPDMVYVARGKPTEKVDRGNGDEVWVYRISGGSSGGSILPRGSTVSVGTGGSGYPGGIYPGGGYPGSGYPGTYPTGGSGVYIPPIVLGGGSSGGYEEPVLEDQIIFRNGRVTHGDGVK</sequence>
<accession>A0A1D8ATB1</accession>
<name>A0A1D8ATB1_9BACT</name>
<evidence type="ECO:0008006" key="4">
    <source>
        <dbReference type="Google" id="ProtNLM"/>
    </source>
</evidence>
<dbReference type="EMBL" id="CP016094">
    <property type="protein sequence ID" value="AOS44100.1"/>
    <property type="molecule type" value="Genomic_DNA"/>
</dbReference>
<dbReference type="OrthoDB" id="9837789at2"/>
<dbReference type="PROSITE" id="PS51257">
    <property type="entry name" value="PROKAR_LIPOPROTEIN"/>
    <property type="match status" value="1"/>
</dbReference>
<organism evidence="2 3">
    <name type="scientific">Lacunisphaera limnophila</name>
    <dbReference type="NCBI Taxonomy" id="1838286"/>
    <lineage>
        <taxon>Bacteria</taxon>
        <taxon>Pseudomonadati</taxon>
        <taxon>Verrucomicrobiota</taxon>
        <taxon>Opitutia</taxon>
        <taxon>Opitutales</taxon>
        <taxon>Opitutaceae</taxon>
        <taxon>Lacunisphaera</taxon>
    </lineage>
</organism>
<keyword evidence="3" id="KW-1185">Reference proteome</keyword>